<organism evidence="2 3">
    <name type="scientific">Fontibacillus panacisegetis</name>
    <dbReference type="NCBI Taxonomy" id="670482"/>
    <lineage>
        <taxon>Bacteria</taxon>
        <taxon>Bacillati</taxon>
        <taxon>Bacillota</taxon>
        <taxon>Bacilli</taxon>
        <taxon>Bacillales</taxon>
        <taxon>Paenibacillaceae</taxon>
        <taxon>Fontibacillus</taxon>
    </lineage>
</organism>
<dbReference type="EMBL" id="FNBG01000002">
    <property type="protein sequence ID" value="SDE79810.1"/>
    <property type="molecule type" value="Genomic_DNA"/>
</dbReference>
<dbReference type="AlphaFoldDB" id="A0A1G7FV95"/>
<evidence type="ECO:0000259" key="1">
    <source>
        <dbReference type="Pfam" id="PF13472"/>
    </source>
</evidence>
<feature type="domain" description="SGNH hydrolase-type esterase" evidence="1">
    <location>
        <begin position="74"/>
        <end position="227"/>
    </location>
</feature>
<dbReference type="STRING" id="670482.SAMN04488542_102164"/>
<protein>
    <submittedName>
        <fullName evidence="2">Lysophospholipase L1</fullName>
    </submittedName>
</protein>
<evidence type="ECO:0000313" key="3">
    <source>
        <dbReference type="Proteomes" id="UP000198972"/>
    </source>
</evidence>
<name>A0A1G7FV95_9BACL</name>
<reference evidence="2 3" key="1">
    <citation type="submission" date="2016-10" db="EMBL/GenBank/DDBJ databases">
        <authorList>
            <person name="de Groot N.N."/>
        </authorList>
    </citation>
    <scope>NUCLEOTIDE SEQUENCE [LARGE SCALE GENOMIC DNA]</scope>
    <source>
        <strain evidence="2 3">DSM 28129</strain>
    </source>
</reference>
<sequence length="238" mass="27445">MTTNRMMELLQDPEIKEAIEQRDHNNFLEYKKGLLKKYKMRNQYIRKGQILFVGSSLMEHFPIDEMQSVLGLDRVIYNRGVGGITTDELLTIMNECIFDLEPTKIFINIGSNDIGGGLDDGKKEILLENYNEILSQIKERLPESEVYVMAYYPVNSKGDFGLEPERQKSMFASRNNTNITMVNEEVKELAMKQGLNFINVNEGLTDEEGHLKAEFTVEGVHMWPNAYSVVLENMKKYL</sequence>
<proteinExistence type="predicted"/>
<evidence type="ECO:0000313" key="2">
    <source>
        <dbReference type="EMBL" id="SDE79810.1"/>
    </source>
</evidence>
<dbReference type="InterPro" id="IPR036514">
    <property type="entry name" value="SGNH_hydro_sf"/>
</dbReference>
<dbReference type="InterPro" id="IPR013830">
    <property type="entry name" value="SGNH_hydro"/>
</dbReference>
<accession>A0A1G7FV95</accession>
<keyword evidence="3" id="KW-1185">Reference proteome</keyword>
<dbReference type="Pfam" id="PF13472">
    <property type="entry name" value="Lipase_GDSL_2"/>
    <property type="match status" value="1"/>
</dbReference>
<dbReference type="SUPFAM" id="SSF52266">
    <property type="entry name" value="SGNH hydrolase"/>
    <property type="match status" value="1"/>
</dbReference>
<dbReference type="RefSeq" id="WP_217640024.1">
    <property type="nucleotide sequence ID" value="NZ_FNBG01000002.1"/>
</dbReference>
<dbReference type="Gene3D" id="3.40.50.1110">
    <property type="entry name" value="SGNH hydrolase"/>
    <property type="match status" value="1"/>
</dbReference>
<dbReference type="Proteomes" id="UP000198972">
    <property type="component" value="Unassembled WGS sequence"/>
</dbReference>
<gene>
    <name evidence="2" type="ORF">SAMN04488542_102164</name>
</gene>